<dbReference type="Pfam" id="PF05076">
    <property type="entry name" value="SUFU"/>
    <property type="match status" value="1"/>
</dbReference>
<feature type="region of interest" description="Disordered" evidence="1">
    <location>
        <begin position="1"/>
        <end position="33"/>
    </location>
</feature>
<proteinExistence type="predicted"/>
<dbReference type="RefSeq" id="WP_067477552.1">
    <property type="nucleotide sequence ID" value="NZ_CP015961.1"/>
</dbReference>
<evidence type="ECO:0000256" key="1">
    <source>
        <dbReference type="SAM" id="MobiDB-lite"/>
    </source>
</evidence>
<dbReference type="STRING" id="499555.BJL86_2856"/>
<sequence>MVGEQGAAADGVGADSDAVSDTDGLPSGLDGPADLEGLDPLLIEGMRVLRYPHTTEKDENGEQTEWHCDVVVADGVPAPGFSTYATSGVRQFPTNLTSEDGKELCTEFVLAARTTAREAADVADACALAASNGTFHIAPGAVIPDAVKFVAPNLRCEHILLVPPFLWPELEVVRDLSDDVVLTRLQAVPITRGELQFAAEKGADALMERLESRGADVSNFDRPSVV</sequence>
<dbReference type="AlphaFoldDB" id="A0A173LMW7"/>
<evidence type="ECO:0000259" key="2">
    <source>
        <dbReference type="Pfam" id="PF05076"/>
    </source>
</evidence>
<keyword evidence="4" id="KW-1185">Reference proteome</keyword>
<dbReference type="Proteomes" id="UP000186104">
    <property type="component" value="Chromosome"/>
</dbReference>
<dbReference type="KEGG" id="dtm:BJL86_2856"/>
<feature type="compositionally biased region" description="Low complexity" evidence="1">
    <location>
        <begin position="1"/>
        <end position="21"/>
    </location>
</feature>
<feature type="domain" description="Suppressor of fused-like" evidence="2">
    <location>
        <begin position="67"/>
        <end position="222"/>
    </location>
</feature>
<name>A0A173LMW7_9ACTN</name>
<organism evidence="3 4">
    <name type="scientific">Dietzia timorensis</name>
    <dbReference type="NCBI Taxonomy" id="499555"/>
    <lineage>
        <taxon>Bacteria</taxon>
        <taxon>Bacillati</taxon>
        <taxon>Actinomycetota</taxon>
        <taxon>Actinomycetes</taxon>
        <taxon>Mycobacteriales</taxon>
        <taxon>Dietziaceae</taxon>
        <taxon>Dietzia</taxon>
    </lineage>
</organism>
<dbReference type="InterPro" id="IPR020941">
    <property type="entry name" value="SUFU-like_domain"/>
</dbReference>
<gene>
    <name evidence="3" type="ORF">BJL86_2856</name>
</gene>
<protein>
    <submittedName>
        <fullName evidence="3">Uncharacterized protein YqcF</fullName>
    </submittedName>
</protein>
<evidence type="ECO:0000313" key="4">
    <source>
        <dbReference type="Proteomes" id="UP000186104"/>
    </source>
</evidence>
<accession>A0A173LMW7</accession>
<evidence type="ECO:0000313" key="3">
    <source>
        <dbReference type="EMBL" id="ANI93616.1"/>
    </source>
</evidence>
<dbReference type="EMBL" id="CP015961">
    <property type="protein sequence ID" value="ANI93616.1"/>
    <property type="molecule type" value="Genomic_DNA"/>
</dbReference>
<reference evidence="3 4" key="1">
    <citation type="submission" date="2016-06" db="EMBL/GenBank/DDBJ databases">
        <title>Complete genome sequence of a saline-alkali tolerant type strain Dietzia timorensis ID05-A0528T.</title>
        <authorList>
            <person name="Wu X."/>
        </authorList>
    </citation>
    <scope>NUCLEOTIDE SEQUENCE [LARGE SCALE GENOMIC DNA]</scope>
    <source>
        <strain evidence="3 4">ID05-A0528</strain>
    </source>
</reference>